<dbReference type="PANTHER" id="PTHR33542">
    <property type="entry name" value="SIROHYDROCHLORIN FERROCHELATASE, CHLOROPLASTIC"/>
    <property type="match status" value="1"/>
</dbReference>
<keyword evidence="2" id="KW-0456">Lyase</keyword>
<evidence type="ECO:0000256" key="1">
    <source>
        <dbReference type="ARBA" id="ARBA00022723"/>
    </source>
</evidence>
<dbReference type="Pfam" id="PF01903">
    <property type="entry name" value="CbiX"/>
    <property type="match status" value="2"/>
</dbReference>
<dbReference type="Proteomes" id="UP001139011">
    <property type="component" value="Unassembled WGS sequence"/>
</dbReference>
<evidence type="ECO:0000256" key="2">
    <source>
        <dbReference type="ARBA" id="ARBA00023239"/>
    </source>
</evidence>
<proteinExistence type="predicted"/>
<sequence>MKALLLICHGSRTKAGTEKALEFAKRCMGASDYPIKEVCFLELSAPDISKGIEACVRQGAASICAIPVLLLTAAHAKKDIPEEIRLQQERYPNVEISYGKPFGVHDSLSHLLWERITESVDTFHKNAVILLVGRGSSDPDVKRDLNAIAANLQKNYEVPRVETCFLTAAQPSFEEMLRLSGWGYQQIIVVPYLLFPGILLSGMKKAIAQQQKQSDQNFILCEALGYHPVLQDVLLTRIEEAETKSAVV</sequence>
<dbReference type="InterPro" id="IPR002762">
    <property type="entry name" value="CbiX-like"/>
</dbReference>
<protein>
    <submittedName>
        <fullName evidence="3">Sirohydrochlorin chelatase</fullName>
    </submittedName>
</protein>
<keyword evidence="1" id="KW-0479">Metal-binding</keyword>
<evidence type="ECO:0000313" key="4">
    <source>
        <dbReference type="Proteomes" id="UP001139011"/>
    </source>
</evidence>
<dbReference type="EMBL" id="JAIWJX010000002">
    <property type="protein sequence ID" value="MCK6258440.1"/>
    <property type="molecule type" value="Genomic_DNA"/>
</dbReference>
<keyword evidence="4" id="KW-1185">Reference proteome</keyword>
<dbReference type="CDD" id="cd03414">
    <property type="entry name" value="CbiX_SirB_C"/>
    <property type="match status" value="1"/>
</dbReference>
<comment type="caution">
    <text evidence="3">The sequence shown here is derived from an EMBL/GenBank/DDBJ whole genome shotgun (WGS) entry which is preliminary data.</text>
</comment>
<evidence type="ECO:0000313" key="3">
    <source>
        <dbReference type="EMBL" id="MCK6258440.1"/>
    </source>
</evidence>
<gene>
    <name evidence="3" type="ORF">LCY76_17845</name>
</gene>
<dbReference type="GO" id="GO:0046872">
    <property type="term" value="F:metal ion binding"/>
    <property type="evidence" value="ECO:0007669"/>
    <property type="project" value="UniProtKB-KW"/>
</dbReference>
<dbReference type="RefSeq" id="WP_248253730.1">
    <property type="nucleotide sequence ID" value="NZ_JAIWJX010000002.1"/>
</dbReference>
<name>A0A9X1XEK9_9BACL</name>
<dbReference type="PANTHER" id="PTHR33542:SF3">
    <property type="entry name" value="SIROHYDROCHLORIN FERROCHELATASE, CHLOROPLASTIC"/>
    <property type="match status" value="1"/>
</dbReference>
<reference evidence="3" key="1">
    <citation type="submission" date="2021-09" db="EMBL/GenBank/DDBJ databases">
        <title>Genome analysis of Fictibacillus sp. KIGAM418 isolated from marine sediment.</title>
        <authorList>
            <person name="Seo M.-J."/>
            <person name="Cho E.-S."/>
            <person name="Hwang C.Y."/>
        </authorList>
    </citation>
    <scope>NUCLEOTIDE SEQUENCE</scope>
    <source>
        <strain evidence="3">KIGAM418</strain>
    </source>
</reference>
<dbReference type="InterPro" id="IPR050963">
    <property type="entry name" value="Sirohydro_Cobaltochel/CbiX"/>
</dbReference>
<dbReference type="AlphaFoldDB" id="A0A9X1XEK9"/>
<dbReference type="Gene3D" id="3.40.50.1400">
    <property type="match status" value="2"/>
</dbReference>
<dbReference type="CDD" id="cd03416">
    <property type="entry name" value="CbiX_SirB_N"/>
    <property type="match status" value="1"/>
</dbReference>
<accession>A0A9X1XEK9</accession>
<dbReference type="SUPFAM" id="SSF53800">
    <property type="entry name" value="Chelatase"/>
    <property type="match status" value="1"/>
</dbReference>
<dbReference type="GO" id="GO:0016829">
    <property type="term" value="F:lyase activity"/>
    <property type="evidence" value="ECO:0007669"/>
    <property type="project" value="UniProtKB-KW"/>
</dbReference>
<organism evidence="3 4">
    <name type="scientific">Fictibacillus marinisediminis</name>
    <dbReference type="NCBI Taxonomy" id="2878389"/>
    <lineage>
        <taxon>Bacteria</taxon>
        <taxon>Bacillati</taxon>
        <taxon>Bacillota</taxon>
        <taxon>Bacilli</taxon>
        <taxon>Bacillales</taxon>
        <taxon>Fictibacillaceae</taxon>
        <taxon>Fictibacillus</taxon>
    </lineage>
</organism>